<proteinExistence type="predicted"/>
<dbReference type="Proteomes" id="UP001060310">
    <property type="component" value="Segment"/>
</dbReference>
<protein>
    <submittedName>
        <fullName evidence="1">Uncharacterized protein</fullName>
    </submittedName>
</protein>
<organism evidence="1 2">
    <name type="scientific">Arthrobacter phage Darby</name>
    <dbReference type="NCBI Taxonomy" id="2951390"/>
    <lineage>
        <taxon>Viruses</taxon>
        <taxon>Duplodnaviria</taxon>
        <taxon>Heunggongvirae</taxon>
        <taxon>Uroviricota</taxon>
        <taxon>Caudoviricetes</taxon>
        <taxon>Gordonvirus</taxon>
        <taxon>Gordonvirus darby</taxon>
    </lineage>
</organism>
<evidence type="ECO:0000313" key="2">
    <source>
        <dbReference type="Proteomes" id="UP001060310"/>
    </source>
</evidence>
<dbReference type="EMBL" id="ON456340">
    <property type="protein sequence ID" value="UTN92082.1"/>
    <property type="molecule type" value="Genomic_DNA"/>
</dbReference>
<gene>
    <name evidence="1" type="primary">78</name>
    <name evidence="1" type="ORF">SEA_DARBY_78</name>
</gene>
<accession>A0A9E7NH84</accession>
<evidence type="ECO:0000313" key="1">
    <source>
        <dbReference type="EMBL" id="UTN92082.1"/>
    </source>
</evidence>
<sequence length="61" mass="6881">MIITRFEHVRSFGPAAVVDMPHPVRVGEYIELSGESFNIVGVHWIVEPGKPIELVARIREV</sequence>
<name>A0A9E7NH84_9CAUD</name>
<dbReference type="GeneID" id="79993881"/>
<keyword evidence="2" id="KW-1185">Reference proteome</keyword>
<dbReference type="RefSeq" id="YP_010750529.1">
    <property type="nucleotide sequence ID" value="NC_073334.1"/>
</dbReference>
<dbReference type="KEGG" id="vg:79993881"/>
<reference evidence="1 2" key="1">
    <citation type="submission" date="2022-05" db="EMBL/GenBank/DDBJ databases">
        <authorList>
            <person name="Newell B.J."/>
            <person name="Weaver O.G."/>
            <person name="Grabski S.E."/>
            <person name="Haskins S.E."/>
            <person name="Heijnen K.A."/>
            <person name="Furlong R.J."/>
            <person name="Sisk M.A."/>
            <person name="Booton G."/>
            <person name="Daniels C.J."/>
            <person name="Ball S.L."/>
            <person name="Garlena R.A."/>
            <person name="Russell D.A."/>
            <person name="Jacobs-Sera D."/>
            <person name="Hatfull G.F."/>
        </authorList>
    </citation>
    <scope>NUCLEOTIDE SEQUENCE [LARGE SCALE GENOMIC DNA]</scope>
</reference>